<keyword evidence="1" id="KW-0812">Transmembrane</keyword>
<dbReference type="Proteomes" id="UP000461276">
    <property type="component" value="Unassembled WGS sequence"/>
</dbReference>
<feature type="transmembrane region" description="Helical" evidence="1">
    <location>
        <begin position="289"/>
        <end position="309"/>
    </location>
</feature>
<keyword evidence="3" id="KW-0808">Transferase</keyword>
<proteinExistence type="predicted"/>
<evidence type="ECO:0000259" key="2">
    <source>
        <dbReference type="Pfam" id="PF00535"/>
    </source>
</evidence>
<dbReference type="PANTHER" id="PTHR22916:SF3">
    <property type="entry name" value="UDP-GLCNAC:BETAGAL BETA-1,3-N-ACETYLGLUCOSAMINYLTRANSFERASE-LIKE PROTEIN 1"/>
    <property type="match status" value="1"/>
</dbReference>
<feature type="domain" description="Glycosyltransferase 2-like" evidence="2">
    <location>
        <begin position="4"/>
        <end position="101"/>
    </location>
</feature>
<dbReference type="InterPro" id="IPR001173">
    <property type="entry name" value="Glyco_trans_2-like"/>
</dbReference>
<dbReference type="GO" id="GO:0016758">
    <property type="term" value="F:hexosyltransferase activity"/>
    <property type="evidence" value="ECO:0007669"/>
    <property type="project" value="UniProtKB-ARBA"/>
</dbReference>
<dbReference type="GeneID" id="69481308"/>
<evidence type="ECO:0000313" key="3">
    <source>
        <dbReference type="EMBL" id="MRY94088.1"/>
    </source>
</evidence>
<dbReference type="EMBL" id="WKMY01000008">
    <property type="protein sequence ID" value="MRY94088.1"/>
    <property type="molecule type" value="Genomic_DNA"/>
</dbReference>
<sequence>MKYSIITPVYNRADCVARCLDSVIRNLQWGVELEHIVVDDGSHDETPKIVQNYADKHPHIKFIPFSQNRGTNAARNAAIAAATGEYCIILDSDDYFVDEAINFINSIASNQKYMHYCFAADDMVEYYQSCSLLMGKQKAELTFENFLFEEVTGDFVHCIKTETLQKYPFDEDLRIYEGVFFKRFYREAQKILYTNRIVTIRERNRTDSVTRNVLRNDRKQIAKGLLSKQLLVEWYGEELSQKPKGVSILRNAYKVMLDCNLLIGNYKDAMVCKQKLVSIGGKVPTHLRFVYTFNLGGLYFYAGCIYVYVRYYLLRSNIK</sequence>
<dbReference type="SUPFAM" id="SSF53448">
    <property type="entry name" value="Nucleotide-diphospho-sugar transferases"/>
    <property type="match status" value="1"/>
</dbReference>
<dbReference type="InterPro" id="IPR029044">
    <property type="entry name" value="Nucleotide-diphossugar_trans"/>
</dbReference>
<keyword evidence="1" id="KW-0472">Membrane</keyword>
<name>A0A7K0GW22_PARDI</name>
<organism evidence="3 4">
    <name type="scientific">Parabacteroides distasonis</name>
    <dbReference type="NCBI Taxonomy" id="823"/>
    <lineage>
        <taxon>Bacteria</taxon>
        <taxon>Pseudomonadati</taxon>
        <taxon>Bacteroidota</taxon>
        <taxon>Bacteroidia</taxon>
        <taxon>Bacteroidales</taxon>
        <taxon>Tannerellaceae</taxon>
        <taxon>Parabacteroides</taxon>
    </lineage>
</organism>
<evidence type="ECO:0000256" key="1">
    <source>
        <dbReference type="SAM" id="Phobius"/>
    </source>
</evidence>
<dbReference type="RefSeq" id="WP_008777776.1">
    <property type="nucleotide sequence ID" value="NZ_JBCPFK010000088.1"/>
</dbReference>
<dbReference type="AlphaFoldDB" id="A0A7K0GW22"/>
<evidence type="ECO:0000313" key="4">
    <source>
        <dbReference type="Proteomes" id="UP000461276"/>
    </source>
</evidence>
<dbReference type="PANTHER" id="PTHR22916">
    <property type="entry name" value="GLYCOSYLTRANSFERASE"/>
    <property type="match status" value="1"/>
</dbReference>
<protein>
    <submittedName>
        <fullName evidence="3">Glycosyltransferase</fullName>
    </submittedName>
</protein>
<accession>A0A7K0GW22</accession>
<dbReference type="Gene3D" id="3.90.550.10">
    <property type="entry name" value="Spore Coat Polysaccharide Biosynthesis Protein SpsA, Chain A"/>
    <property type="match status" value="1"/>
</dbReference>
<reference evidence="3 4" key="1">
    <citation type="journal article" date="2019" name="Nat. Med.">
        <title>A library of human gut bacterial isolates paired with longitudinal multiomics data enables mechanistic microbiome research.</title>
        <authorList>
            <person name="Poyet M."/>
            <person name="Groussin M."/>
            <person name="Gibbons S.M."/>
            <person name="Avila-Pacheco J."/>
            <person name="Jiang X."/>
            <person name="Kearney S.M."/>
            <person name="Perrotta A.R."/>
            <person name="Berdy B."/>
            <person name="Zhao S."/>
            <person name="Lieberman T.D."/>
            <person name="Swanson P.K."/>
            <person name="Smith M."/>
            <person name="Roesemann S."/>
            <person name="Alexander J.E."/>
            <person name="Rich S.A."/>
            <person name="Livny J."/>
            <person name="Vlamakis H."/>
            <person name="Clish C."/>
            <person name="Bullock K."/>
            <person name="Deik A."/>
            <person name="Scott J."/>
            <person name="Pierce K.A."/>
            <person name="Xavier R.J."/>
            <person name="Alm E.J."/>
        </authorList>
    </citation>
    <scope>NUCLEOTIDE SEQUENCE [LARGE SCALE GENOMIC DNA]</scope>
    <source>
        <strain evidence="3 4">BIOML-A9</strain>
    </source>
</reference>
<dbReference type="Pfam" id="PF00535">
    <property type="entry name" value="Glycos_transf_2"/>
    <property type="match status" value="1"/>
</dbReference>
<keyword evidence="1" id="KW-1133">Transmembrane helix</keyword>
<gene>
    <name evidence="3" type="ORF">GKD67_12815</name>
</gene>
<comment type="caution">
    <text evidence="3">The sequence shown here is derived from an EMBL/GenBank/DDBJ whole genome shotgun (WGS) entry which is preliminary data.</text>
</comment>